<dbReference type="Gene3D" id="1.10.357.10">
    <property type="entry name" value="Tetracycline Repressor, domain 2"/>
    <property type="match status" value="1"/>
</dbReference>
<dbReference type="PROSITE" id="PS50977">
    <property type="entry name" value="HTH_TETR_2"/>
    <property type="match status" value="1"/>
</dbReference>
<keyword evidence="8" id="KW-1185">Reference proteome</keyword>
<dbReference type="Proteomes" id="UP001267710">
    <property type="component" value="Unassembled WGS sequence"/>
</dbReference>
<protein>
    <submittedName>
        <fullName evidence="7">TetR/AcrR family transcriptional regulator of autoinduction and epiphytic fitness</fullName>
    </submittedName>
</protein>
<gene>
    <name evidence="7" type="ORF">QE399_001197</name>
</gene>
<dbReference type="InterPro" id="IPR001647">
    <property type="entry name" value="HTH_TetR"/>
</dbReference>
<evidence type="ECO:0000256" key="5">
    <source>
        <dbReference type="PROSITE-ProRule" id="PRU00335"/>
    </source>
</evidence>
<sequence length="212" mass="23671">MPAPATPTRLTDRKRTAIVQAAIAEFREHGFAGTSMDRVAAVAEVSKRTVYNHFPSKEELFEAILLHLWDRSHALPEVRYDPARPLQEQLRAVLDTKMRLLDDPSFIALCRVAMAEMMHSPERARAMVARLSEKEEDLPVWIRAAQADGRLRAGVDPQYAAHQLHGMVKAFAFWPQIALGQPPLTGPQREQVLADAVEMFLGLYAPSPAARG</sequence>
<dbReference type="Pfam" id="PF00440">
    <property type="entry name" value="TetR_N"/>
    <property type="match status" value="1"/>
</dbReference>
<dbReference type="Gene3D" id="1.10.10.60">
    <property type="entry name" value="Homeodomain-like"/>
    <property type="match status" value="1"/>
</dbReference>
<dbReference type="Pfam" id="PF14246">
    <property type="entry name" value="TetR_C_7"/>
    <property type="match status" value="1"/>
</dbReference>
<dbReference type="SUPFAM" id="SSF46689">
    <property type="entry name" value="Homeodomain-like"/>
    <property type="match status" value="1"/>
</dbReference>
<evidence type="ECO:0000313" key="7">
    <source>
        <dbReference type="EMBL" id="MDR6213508.1"/>
    </source>
</evidence>
<feature type="DNA-binding region" description="H-T-H motif" evidence="5">
    <location>
        <begin position="35"/>
        <end position="54"/>
    </location>
</feature>
<evidence type="ECO:0000256" key="2">
    <source>
        <dbReference type="ARBA" id="ARBA00023015"/>
    </source>
</evidence>
<dbReference type="InterPro" id="IPR023772">
    <property type="entry name" value="DNA-bd_HTH_TetR-type_CS"/>
</dbReference>
<keyword evidence="2" id="KW-0805">Transcription regulation</keyword>
<reference evidence="7 8" key="1">
    <citation type="submission" date="2023-08" db="EMBL/GenBank/DDBJ databases">
        <title>Functional and genomic diversity of the sorghum phyllosphere microbiome.</title>
        <authorList>
            <person name="Shade A."/>
        </authorList>
    </citation>
    <scope>NUCLEOTIDE SEQUENCE [LARGE SCALE GENOMIC DNA]</scope>
    <source>
        <strain evidence="7 8">SORGH_AS_0335</strain>
    </source>
</reference>
<dbReference type="PROSITE" id="PS01081">
    <property type="entry name" value="HTH_TETR_1"/>
    <property type="match status" value="1"/>
</dbReference>
<dbReference type="InterPro" id="IPR050109">
    <property type="entry name" value="HTH-type_TetR-like_transc_reg"/>
</dbReference>
<dbReference type="InterPro" id="IPR036271">
    <property type="entry name" value="Tet_transcr_reg_TetR-rel_C_sf"/>
</dbReference>
<evidence type="ECO:0000256" key="1">
    <source>
        <dbReference type="ARBA" id="ARBA00022491"/>
    </source>
</evidence>
<dbReference type="EMBL" id="JAVIZX010000001">
    <property type="protein sequence ID" value="MDR6213508.1"/>
    <property type="molecule type" value="Genomic_DNA"/>
</dbReference>
<evidence type="ECO:0000313" key="8">
    <source>
        <dbReference type="Proteomes" id="UP001267710"/>
    </source>
</evidence>
<dbReference type="PRINTS" id="PR00455">
    <property type="entry name" value="HTHTETR"/>
</dbReference>
<evidence type="ECO:0000259" key="6">
    <source>
        <dbReference type="PROSITE" id="PS50977"/>
    </source>
</evidence>
<name>A0ABU1IAM0_9BURK</name>
<dbReference type="PANTHER" id="PTHR30055:SF224">
    <property type="entry name" value="TRANSCRIPTIONAL REGULATOR TETR FAMILY"/>
    <property type="match status" value="1"/>
</dbReference>
<feature type="domain" description="HTH tetR-type" evidence="6">
    <location>
        <begin position="12"/>
        <end position="72"/>
    </location>
</feature>
<keyword evidence="4" id="KW-0804">Transcription</keyword>
<dbReference type="InterPro" id="IPR039536">
    <property type="entry name" value="TetR_C_Proteobacteria"/>
</dbReference>
<dbReference type="InterPro" id="IPR009057">
    <property type="entry name" value="Homeodomain-like_sf"/>
</dbReference>
<evidence type="ECO:0000256" key="4">
    <source>
        <dbReference type="ARBA" id="ARBA00023163"/>
    </source>
</evidence>
<dbReference type="RefSeq" id="WP_309827047.1">
    <property type="nucleotide sequence ID" value="NZ_JAVIZX010000001.1"/>
</dbReference>
<accession>A0ABU1IAM0</accession>
<dbReference type="SUPFAM" id="SSF48498">
    <property type="entry name" value="Tetracyclin repressor-like, C-terminal domain"/>
    <property type="match status" value="1"/>
</dbReference>
<dbReference type="PANTHER" id="PTHR30055">
    <property type="entry name" value="HTH-TYPE TRANSCRIPTIONAL REGULATOR RUTR"/>
    <property type="match status" value="1"/>
</dbReference>
<comment type="caution">
    <text evidence="7">The sequence shown here is derived from an EMBL/GenBank/DDBJ whole genome shotgun (WGS) entry which is preliminary data.</text>
</comment>
<evidence type="ECO:0000256" key="3">
    <source>
        <dbReference type="ARBA" id="ARBA00023125"/>
    </source>
</evidence>
<keyword evidence="1" id="KW-0678">Repressor</keyword>
<proteinExistence type="predicted"/>
<keyword evidence="3 5" id="KW-0238">DNA-binding</keyword>
<organism evidence="7 8">
    <name type="scientific">Paracidovorax wautersii</name>
    <dbReference type="NCBI Taxonomy" id="1177982"/>
    <lineage>
        <taxon>Bacteria</taxon>
        <taxon>Pseudomonadati</taxon>
        <taxon>Pseudomonadota</taxon>
        <taxon>Betaproteobacteria</taxon>
        <taxon>Burkholderiales</taxon>
        <taxon>Comamonadaceae</taxon>
        <taxon>Paracidovorax</taxon>
    </lineage>
</organism>